<evidence type="ECO:0000256" key="2">
    <source>
        <dbReference type="ARBA" id="ARBA00022656"/>
    </source>
</evidence>
<dbReference type="EMBL" id="BMYX01000021">
    <property type="protein sequence ID" value="GGY25489.1"/>
    <property type="molecule type" value="Genomic_DNA"/>
</dbReference>
<evidence type="ECO:0000256" key="3">
    <source>
        <dbReference type="ARBA" id="ARBA00022969"/>
    </source>
</evidence>
<dbReference type="Pfam" id="PF03945">
    <property type="entry name" value="Endotoxin_N"/>
    <property type="match status" value="1"/>
</dbReference>
<dbReference type="InterPro" id="IPR038979">
    <property type="entry name" value="Pest_crys"/>
</dbReference>
<reference evidence="6" key="2">
    <citation type="submission" date="2020-09" db="EMBL/GenBank/DDBJ databases">
        <authorList>
            <person name="Sun Q."/>
            <person name="Kim S."/>
        </authorList>
    </citation>
    <scope>NUCLEOTIDE SEQUENCE</scope>
    <source>
        <strain evidence="6">KCTC 32182</strain>
    </source>
</reference>
<dbReference type="Gene3D" id="1.20.190.10">
    <property type="entry name" value="Pesticidal crystal protein, N-terminal domain"/>
    <property type="match status" value="1"/>
</dbReference>
<dbReference type="GO" id="GO:0090729">
    <property type="term" value="F:toxin activity"/>
    <property type="evidence" value="ECO:0007669"/>
    <property type="project" value="UniProtKB-KW"/>
</dbReference>
<evidence type="ECO:0000256" key="4">
    <source>
        <dbReference type="ARBA" id="ARBA00023026"/>
    </source>
</evidence>
<name>A0A918P5D5_9NEIS</name>
<organism evidence="6 7">
    <name type="scientific">Paludibacterium paludis</name>
    <dbReference type="NCBI Taxonomy" id="1225769"/>
    <lineage>
        <taxon>Bacteria</taxon>
        <taxon>Pseudomonadati</taxon>
        <taxon>Pseudomonadota</taxon>
        <taxon>Betaproteobacteria</taxon>
        <taxon>Neisseriales</taxon>
        <taxon>Chromobacteriaceae</taxon>
        <taxon>Paludibacterium</taxon>
    </lineage>
</organism>
<comment type="similarity">
    <text evidence="1">Belongs to the delta endotoxin family.</text>
</comment>
<dbReference type="PANTHER" id="PTHR37003:SF2">
    <property type="entry name" value="PESTICIDAL CRYSTAL PROTEIN N-TERMINAL DOMAIN-CONTAINING PROTEIN"/>
    <property type="match status" value="1"/>
</dbReference>
<feature type="domain" description="Pesticidal crystal protein" evidence="5">
    <location>
        <begin position="30"/>
        <end position="201"/>
    </location>
</feature>
<keyword evidence="2" id="KW-0800">Toxin</keyword>
<keyword evidence="3" id="KW-0749">Sporulation</keyword>
<evidence type="ECO:0000313" key="7">
    <source>
        <dbReference type="Proteomes" id="UP000645257"/>
    </source>
</evidence>
<dbReference type="Proteomes" id="UP000645257">
    <property type="component" value="Unassembled WGS sequence"/>
</dbReference>
<dbReference type="PANTHER" id="PTHR37003">
    <property type="entry name" value="ENDOTOXIN_N DOMAIN-CONTAINING PROTEIN-RELATED"/>
    <property type="match status" value="1"/>
</dbReference>
<keyword evidence="7" id="KW-1185">Reference proteome</keyword>
<proteinExistence type="inferred from homology"/>
<dbReference type="AlphaFoldDB" id="A0A918P5D5"/>
<gene>
    <name evidence="6" type="ORF">GCM10011289_31370</name>
</gene>
<protein>
    <recommendedName>
        <fullName evidence="5">Pesticidal crystal protein domain-containing protein</fullName>
    </recommendedName>
</protein>
<evidence type="ECO:0000256" key="1">
    <source>
        <dbReference type="ARBA" id="ARBA00007819"/>
    </source>
</evidence>
<evidence type="ECO:0000259" key="5">
    <source>
        <dbReference type="Pfam" id="PF03945"/>
    </source>
</evidence>
<dbReference type="InterPro" id="IPR005639">
    <property type="entry name" value="Pest_crys_dom_I"/>
</dbReference>
<keyword evidence="4" id="KW-0843">Virulence</keyword>
<sequence>MRIDGLSFRRKRRRDLPIEDPLEDLKALILLGLSMIPDVGAILSTLASLLWPFSAQDVWEEIRERIEALVNRKIDEAVFSLLHSRLNGIGHSLKLFLRVKQSGDGELIRMQFVACNTLCVEAASEFRNKDFEWLLAPLFAMFACIHMALLRDCVLHGREWGMNENVYRVFLEQARQVLAGYSAYLCHVIAREEARLTKDEPSGGGPHMTDYYQYWQPYKQQRTVLLDDFQRILAHLDAEAYPARADNIEFGDVYSPAYGTADDWDDVCAGWAKWVTTPFGQPLADMRSIYLEYFNFTPRIVTMSYYPGNGPKVWGAERTDSCGIIAEEVRGVETACFELPSPGAARGFSLKKAWVRCGSIPLSLILVPFSGNSLTLWDRRSPSGGDWYAVEVPGRALTTLTLWARSYYYDSDAGCVIFGFSRDPRHVPERARVAWYVGTPPGSEAPPGGLGVGEAAARQEREAFWRAIMQMRG</sequence>
<dbReference type="SUPFAM" id="SSF56849">
    <property type="entry name" value="delta-Endotoxin (insectocide), N-terminal domain"/>
    <property type="match status" value="1"/>
</dbReference>
<evidence type="ECO:0000313" key="6">
    <source>
        <dbReference type="EMBL" id="GGY25489.1"/>
    </source>
</evidence>
<comment type="caution">
    <text evidence="6">The sequence shown here is derived from an EMBL/GenBank/DDBJ whole genome shotgun (WGS) entry which is preliminary data.</text>
</comment>
<accession>A0A918P5D5</accession>
<dbReference type="GO" id="GO:0001907">
    <property type="term" value="P:symbiont-mediated killing of host cell"/>
    <property type="evidence" value="ECO:0007669"/>
    <property type="project" value="InterPro"/>
</dbReference>
<reference evidence="6" key="1">
    <citation type="journal article" date="2014" name="Int. J. Syst. Evol. Microbiol.">
        <title>Complete genome sequence of Corynebacterium casei LMG S-19264T (=DSM 44701T), isolated from a smear-ripened cheese.</title>
        <authorList>
            <consortium name="US DOE Joint Genome Institute (JGI-PGF)"/>
            <person name="Walter F."/>
            <person name="Albersmeier A."/>
            <person name="Kalinowski J."/>
            <person name="Ruckert C."/>
        </authorList>
    </citation>
    <scope>NUCLEOTIDE SEQUENCE</scope>
    <source>
        <strain evidence="6">KCTC 32182</strain>
    </source>
</reference>
<dbReference type="GO" id="GO:0030435">
    <property type="term" value="P:sporulation resulting in formation of a cellular spore"/>
    <property type="evidence" value="ECO:0007669"/>
    <property type="project" value="UniProtKB-KW"/>
</dbReference>
<dbReference type="InterPro" id="IPR036716">
    <property type="entry name" value="Pest_crys_N_sf"/>
</dbReference>